<dbReference type="PRINTS" id="PR00112">
    <property type="entry name" value="ACYLPHPHTASE"/>
</dbReference>
<dbReference type="NCBIfam" id="NF011014">
    <property type="entry name" value="PRK14442.1"/>
    <property type="match status" value="1"/>
</dbReference>
<dbReference type="GO" id="GO:0003998">
    <property type="term" value="F:acylphosphatase activity"/>
    <property type="evidence" value="ECO:0007669"/>
    <property type="project" value="UniProtKB-EC"/>
</dbReference>
<dbReference type="Gene3D" id="3.30.70.100">
    <property type="match status" value="1"/>
</dbReference>
<dbReference type="InterPro" id="IPR001792">
    <property type="entry name" value="Acylphosphatase-like_dom"/>
</dbReference>
<dbReference type="EMBL" id="FZOG01000001">
    <property type="protein sequence ID" value="SNR84711.1"/>
    <property type="molecule type" value="Genomic_DNA"/>
</dbReference>
<dbReference type="PANTHER" id="PTHR47268:SF4">
    <property type="entry name" value="ACYLPHOSPHATASE"/>
    <property type="match status" value="1"/>
</dbReference>
<evidence type="ECO:0000256" key="5">
    <source>
        <dbReference type="PROSITE-ProRule" id="PRU00520"/>
    </source>
</evidence>
<evidence type="ECO:0000256" key="2">
    <source>
        <dbReference type="ARBA" id="ARBA00012150"/>
    </source>
</evidence>
<accession>A0A238ZNT0</accession>
<comment type="catalytic activity">
    <reaction evidence="4 5 6">
        <text>an acyl phosphate + H2O = a carboxylate + phosphate + H(+)</text>
        <dbReference type="Rhea" id="RHEA:14965"/>
        <dbReference type="ChEBI" id="CHEBI:15377"/>
        <dbReference type="ChEBI" id="CHEBI:15378"/>
        <dbReference type="ChEBI" id="CHEBI:29067"/>
        <dbReference type="ChEBI" id="CHEBI:43474"/>
        <dbReference type="ChEBI" id="CHEBI:59918"/>
        <dbReference type="EC" id="3.6.1.7"/>
    </reaction>
</comment>
<evidence type="ECO:0000256" key="1">
    <source>
        <dbReference type="ARBA" id="ARBA00005614"/>
    </source>
</evidence>
<dbReference type="PROSITE" id="PS51160">
    <property type="entry name" value="ACYLPHOSPHATASE_3"/>
    <property type="match status" value="1"/>
</dbReference>
<evidence type="ECO:0000313" key="10">
    <source>
        <dbReference type="Proteomes" id="UP000242915"/>
    </source>
</evidence>
<evidence type="ECO:0000256" key="6">
    <source>
        <dbReference type="RuleBase" id="RU000553"/>
    </source>
</evidence>
<dbReference type="InterPro" id="IPR020456">
    <property type="entry name" value="Acylphosphatase"/>
</dbReference>
<gene>
    <name evidence="9" type="ORF">SAMN05216255_0557</name>
</gene>
<dbReference type="EC" id="3.6.1.7" evidence="2 5"/>
<organism evidence="9 10">
    <name type="scientific">Pseudomonas segetis</name>
    <dbReference type="NCBI Taxonomy" id="298908"/>
    <lineage>
        <taxon>Bacteria</taxon>
        <taxon>Pseudomonadati</taxon>
        <taxon>Pseudomonadota</taxon>
        <taxon>Gammaproteobacteria</taxon>
        <taxon>Pseudomonadales</taxon>
        <taxon>Pseudomonadaceae</taxon>
        <taxon>Pseudomonas</taxon>
    </lineage>
</organism>
<feature type="active site" evidence="5">
    <location>
        <position position="25"/>
    </location>
</feature>
<dbReference type="Proteomes" id="UP000242915">
    <property type="component" value="Unassembled WGS sequence"/>
</dbReference>
<dbReference type="PROSITE" id="PS00151">
    <property type="entry name" value="ACYLPHOSPHATASE_2"/>
    <property type="match status" value="1"/>
</dbReference>
<sequence length="95" mass="10279">MSNEPEARTSLHGYISGRVQGVGFRLATAAQAEQLGIDGWVRNLPDGRVEVMCEGEGQAVEAMRKWLEQGPKKARVEAVALTEQGVQGIAGFIIR</sequence>
<evidence type="ECO:0000256" key="7">
    <source>
        <dbReference type="RuleBase" id="RU004168"/>
    </source>
</evidence>
<protein>
    <recommendedName>
        <fullName evidence="3 5">Acylphosphatase</fullName>
        <ecNumber evidence="2 5">3.6.1.7</ecNumber>
    </recommendedName>
</protein>
<feature type="active site" evidence="5">
    <location>
        <position position="43"/>
    </location>
</feature>
<keyword evidence="5 6" id="KW-0378">Hydrolase</keyword>
<dbReference type="RefSeq" id="WP_089358718.1">
    <property type="nucleotide sequence ID" value="NZ_FZOG01000001.1"/>
</dbReference>
<dbReference type="Pfam" id="PF00708">
    <property type="entry name" value="Acylphosphatase"/>
    <property type="match status" value="1"/>
</dbReference>
<comment type="similarity">
    <text evidence="1 7">Belongs to the acylphosphatase family.</text>
</comment>
<dbReference type="InterPro" id="IPR017968">
    <property type="entry name" value="Acylphosphatase_CS"/>
</dbReference>
<evidence type="ECO:0000313" key="9">
    <source>
        <dbReference type="EMBL" id="SNR84711.1"/>
    </source>
</evidence>
<dbReference type="InterPro" id="IPR036046">
    <property type="entry name" value="Acylphosphatase-like_dom_sf"/>
</dbReference>
<dbReference type="PANTHER" id="PTHR47268">
    <property type="entry name" value="ACYLPHOSPHATASE"/>
    <property type="match status" value="1"/>
</dbReference>
<proteinExistence type="inferred from homology"/>
<feature type="domain" description="Acylphosphatase-like" evidence="8">
    <location>
        <begin position="10"/>
        <end position="95"/>
    </location>
</feature>
<dbReference type="SUPFAM" id="SSF54975">
    <property type="entry name" value="Acylphosphatase/BLUF domain-like"/>
    <property type="match status" value="1"/>
</dbReference>
<keyword evidence="10" id="KW-1185">Reference proteome</keyword>
<evidence type="ECO:0000256" key="3">
    <source>
        <dbReference type="ARBA" id="ARBA00015991"/>
    </source>
</evidence>
<evidence type="ECO:0000256" key="4">
    <source>
        <dbReference type="ARBA" id="ARBA00047645"/>
    </source>
</evidence>
<dbReference type="PROSITE" id="PS00150">
    <property type="entry name" value="ACYLPHOSPHATASE_1"/>
    <property type="match status" value="1"/>
</dbReference>
<dbReference type="AlphaFoldDB" id="A0A238ZNT0"/>
<evidence type="ECO:0000259" key="8">
    <source>
        <dbReference type="PROSITE" id="PS51160"/>
    </source>
</evidence>
<reference evidence="10" key="1">
    <citation type="submission" date="2017-06" db="EMBL/GenBank/DDBJ databases">
        <authorList>
            <person name="Varghese N."/>
            <person name="Submissions S."/>
        </authorList>
    </citation>
    <scope>NUCLEOTIDE SEQUENCE [LARGE SCALE GENOMIC DNA]</scope>
    <source>
        <strain evidence="10">CIP 108523</strain>
    </source>
</reference>
<name>A0A238ZNT0_9PSED</name>